<dbReference type="OrthoDB" id="1032410at2"/>
<gene>
    <name evidence="1" type="ORF">SAMN05421820_102680</name>
</gene>
<evidence type="ECO:0008006" key="3">
    <source>
        <dbReference type="Google" id="ProtNLM"/>
    </source>
</evidence>
<dbReference type="EMBL" id="FNGY01000002">
    <property type="protein sequence ID" value="SDL99062.1"/>
    <property type="molecule type" value="Genomic_DNA"/>
</dbReference>
<dbReference type="Proteomes" id="UP000183200">
    <property type="component" value="Unassembled WGS sequence"/>
</dbReference>
<name>A0A1G9PJM8_9SPHI</name>
<dbReference type="AlphaFoldDB" id="A0A1G9PJM8"/>
<sequence length="253" mass="28830">MNTIRLILKRYAFLLLLPLSGCTLFDMELQKKYDYEHKTLDPNINITARQFLETRSYESATNTKDTVFKWMRKGLDYAGIDLAAYEKQGMTFIFLHNDAVRVYDSKTKKTSAGLWVDFPIVTGPINPVTGVLPTRIAEKWEDYPKEDVKNLFLYLMIQGTYNFNNIPLSNMVVQTMLPPGSIASRKSLLGFFNGGTGFDQEGKMELRIVNNDDLAPIMINDKTKNRSGGYIATNAIVHVYGTTIYPYRLPKPL</sequence>
<accession>A0A1G9PJM8</accession>
<evidence type="ECO:0000313" key="1">
    <source>
        <dbReference type="EMBL" id="SDL99062.1"/>
    </source>
</evidence>
<reference evidence="2" key="1">
    <citation type="submission" date="2016-10" db="EMBL/GenBank/DDBJ databases">
        <authorList>
            <person name="Varghese N."/>
            <person name="Submissions S."/>
        </authorList>
    </citation>
    <scope>NUCLEOTIDE SEQUENCE [LARGE SCALE GENOMIC DNA]</scope>
    <source>
        <strain evidence="2">DSM 19110</strain>
    </source>
</reference>
<proteinExistence type="predicted"/>
<dbReference type="STRING" id="430522.BFS30_18110"/>
<evidence type="ECO:0000313" key="2">
    <source>
        <dbReference type="Proteomes" id="UP000183200"/>
    </source>
</evidence>
<keyword evidence="2" id="KW-1185">Reference proteome</keyword>
<organism evidence="1 2">
    <name type="scientific">Pedobacter steynii</name>
    <dbReference type="NCBI Taxonomy" id="430522"/>
    <lineage>
        <taxon>Bacteria</taxon>
        <taxon>Pseudomonadati</taxon>
        <taxon>Bacteroidota</taxon>
        <taxon>Sphingobacteriia</taxon>
        <taxon>Sphingobacteriales</taxon>
        <taxon>Sphingobacteriaceae</taxon>
        <taxon>Pedobacter</taxon>
    </lineage>
</organism>
<dbReference type="RefSeq" id="WP_074605515.1">
    <property type="nucleotide sequence ID" value="NZ_FNGY01000002.1"/>
</dbReference>
<protein>
    <recommendedName>
        <fullName evidence="3">FAS1 domain-containing protein</fullName>
    </recommendedName>
</protein>